<dbReference type="OrthoDB" id="2933035at2"/>
<name>A0A516KJI6_9BACI</name>
<organism evidence="1 2">
    <name type="scientific">Radiobacillus deserti</name>
    <dbReference type="NCBI Taxonomy" id="2594883"/>
    <lineage>
        <taxon>Bacteria</taxon>
        <taxon>Bacillati</taxon>
        <taxon>Bacillota</taxon>
        <taxon>Bacilli</taxon>
        <taxon>Bacillales</taxon>
        <taxon>Bacillaceae</taxon>
        <taxon>Radiobacillus</taxon>
    </lineage>
</organism>
<evidence type="ECO:0000313" key="1">
    <source>
        <dbReference type="EMBL" id="QDP41563.1"/>
    </source>
</evidence>
<protein>
    <recommendedName>
        <fullName evidence="3">DUF3139 domain-containing protein</fullName>
    </recommendedName>
</protein>
<gene>
    <name evidence="1" type="ORF">FN924_16110</name>
</gene>
<dbReference type="AlphaFoldDB" id="A0A516KJI6"/>
<dbReference type="EMBL" id="CP041666">
    <property type="protein sequence ID" value="QDP41563.1"/>
    <property type="molecule type" value="Genomic_DNA"/>
</dbReference>
<evidence type="ECO:0008006" key="3">
    <source>
        <dbReference type="Google" id="ProtNLM"/>
    </source>
</evidence>
<accession>A0A516KJI6</accession>
<keyword evidence="2" id="KW-1185">Reference proteome</keyword>
<proteinExistence type="predicted"/>
<sequence>MKKKLLWLGVCLLFFLILSIFGPYNMWKEFNEDTALKQLISEDNTFQGLEVMETDYFGSDTYLIQTKEDDGEIRNFIVMNYHSSVMNGHWKVFEQTSNGYYY</sequence>
<dbReference type="KEGG" id="aqt:FN924_16110"/>
<dbReference type="Proteomes" id="UP000315215">
    <property type="component" value="Chromosome"/>
</dbReference>
<dbReference type="RefSeq" id="WP_143896232.1">
    <property type="nucleotide sequence ID" value="NZ_CP041666.1"/>
</dbReference>
<evidence type="ECO:0000313" key="2">
    <source>
        <dbReference type="Proteomes" id="UP000315215"/>
    </source>
</evidence>
<reference evidence="1 2" key="1">
    <citation type="submission" date="2019-07" db="EMBL/GenBank/DDBJ databases">
        <authorList>
            <person name="Li J."/>
        </authorList>
    </citation>
    <scope>NUCLEOTIDE SEQUENCE [LARGE SCALE GENOMIC DNA]</scope>
    <source>
        <strain evidence="1 2">TKL69</strain>
    </source>
</reference>